<evidence type="ECO:0000259" key="1">
    <source>
        <dbReference type="Pfam" id="PF00932"/>
    </source>
</evidence>
<evidence type="ECO:0000313" key="3">
    <source>
        <dbReference type="Proteomes" id="UP001597545"/>
    </source>
</evidence>
<keyword evidence="3" id="KW-1185">Reference proteome</keyword>
<protein>
    <submittedName>
        <fullName evidence="2">Lamin tail domain-containing protein</fullName>
    </submittedName>
</protein>
<organism evidence="2 3">
    <name type="scientific">Sphingobacterium suaedae</name>
    <dbReference type="NCBI Taxonomy" id="1686402"/>
    <lineage>
        <taxon>Bacteria</taxon>
        <taxon>Pseudomonadati</taxon>
        <taxon>Bacteroidota</taxon>
        <taxon>Sphingobacteriia</taxon>
        <taxon>Sphingobacteriales</taxon>
        <taxon>Sphingobacteriaceae</taxon>
        <taxon>Sphingobacterium</taxon>
    </lineage>
</organism>
<dbReference type="InterPro" id="IPR001322">
    <property type="entry name" value="Lamin_tail_dom"/>
</dbReference>
<proteinExistence type="predicted"/>
<reference evidence="3" key="1">
    <citation type="journal article" date="2019" name="Int. J. Syst. Evol. Microbiol.">
        <title>The Global Catalogue of Microorganisms (GCM) 10K type strain sequencing project: providing services to taxonomists for standard genome sequencing and annotation.</title>
        <authorList>
            <consortium name="The Broad Institute Genomics Platform"/>
            <consortium name="The Broad Institute Genome Sequencing Center for Infectious Disease"/>
            <person name="Wu L."/>
            <person name="Ma J."/>
        </authorList>
    </citation>
    <scope>NUCLEOTIDE SEQUENCE [LARGE SCALE GENOMIC DNA]</scope>
    <source>
        <strain evidence="3">KCTC 42662</strain>
    </source>
</reference>
<dbReference type="EMBL" id="JBHULR010000021">
    <property type="protein sequence ID" value="MFD2550139.1"/>
    <property type="molecule type" value="Genomic_DNA"/>
</dbReference>
<gene>
    <name evidence="2" type="ORF">ACFSR5_21015</name>
</gene>
<comment type="caution">
    <text evidence="2">The sequence shown here is derived from an EMBL/GenBank/DDBJ whole genome shotgun (WGS) entry which is preliminary data.</text>
</comment>
<dbReference type="Proteomes" id="UP001597545">
    <property type="component" value="Unassembled WGS sequence"/>
</dbReference>
<dbReference type="Pfam" id="PF00932">
    <property type="entry name" value="LTD"/>
    <property type="match status" value="1"/>
</dbReference>
<dbReference type="RefSeq" id="WP_380906549.1">
    <property type="nucleotide sequence ID" value="NZ_JBHUEG010000018.1"/>
</dbReference>
<evidence type="ECO:0000313" key="2">
    <source>
        <dbReference type="EMBL" id="MFD2550139.1"/>
    </source>
</evidence>
<dbReference type="InterPro" id="IPR036415">
    <property type="entry name" value="Lamin_tail_dom_sf"/>
</dbReference>
<feature type="domain" description="LTD" evidence="1">
    <location>
        <begin position="4"/>
        <end position="106"/>
    </location>
</feature>
<sequence length="131" mass="14487">MTQAYAQNGLIVTEIMISPRPGSLPLEEYIEIYNHGSSVVSLKDIQLRVSGQAIPLPDHYLAPKQYMLLVAAPHAALFDHLGNVLGLSPWWALSNTEGSIALVDRHDIVLHQSVMPRLGIEIRQNEELVIA</sequence>
<dbReference type="SUPFAM" id="SSF74853">
    <property type="entry name" value="Lamin A/C globular tail domain"/>
    <property type="match status" value="1"/>
</dbReference>
<accession>A0ABW5KMB4</accession>
<name>A0ABW5KMB4_9SPHI</name>